<dbReference type="Pfam" id="PF03747">
    <property type="entry name" value="ADP_ribosyl_GH"/>
    <property type="match status" value="1"/>
</dbReference>
<dbReference type="EMBL" id="BAAFRS010000082">
    <property type="protein sequence ID" value="GAB1221613.1"/>
    <property type="molecule type" value="Genomic_DNA"/>
</dbReference>
<dbReference type="SUPFAM" id="SSF101478">
    <property type="entry name" value="ADP-ribosylglycohydrolase"/>
    <property type="match status" value="1"/>
</dbReference>
<gene>
    <name evidence="2" type="ORF">ENUP19_0082G0154</name>
</gene>
<feature type="coiled-coil region" evidence="1">
    <location>
        <begin position="409"/>
        <end position="436"/>
    </location>
</feature>
<evidence type="ECO:0000313" key="2">
    <source>
        <dbReference type="EMBL" id="GAB1221613.1"/>
    </source>
</evidence>
<dbReference type="Proteomes" id="UP001628156">
    <property type="component" value="Unassembled WGS sequence"/>
</dbReference>
<evidence type="ECO:0000256" key="1">
    <source>
        <dbReference type="SAM" id="Coils"/>
    </source>
</evidence>
<dbReference type="Gene3D" id="1.10.4080.10">
    <property type="entry name" value="ADP-ribosylation/Crystallin J1"/>
    <property type="match status" value="1"/>
</dbReference>
<reference evidence="2 3" key="1">
    <citation type="journal article" date="2019" name="PLoS Negl. Trop. Dis.">
        <title>Whole genome sequencing of Entamoeba nuttalli reveals mammalian host-related molecular signatures and a novel octapeptide-repeat surface protein.</title>
        <authorList>
            <person name="Tanaka M."/>
            <person name="Makiuchi T."/>
            <person name="Komiyama T."/>
            <person name="Shiina T."/>
            <person name="Osaki K."/>
            <person name="Tachibana H."/>
        </authorList>
    </citation>
    <scope>NUCLEOTIDE SEQUENCE [LARGE SCALE GENOMIC DNA]</scope>
    <source>
        <strain evidence="2 3">P19-061405</strain>
    </source>
</reference>
<dbReference type="InterPro" id="IPR005502">
    <property type="entry name" value="Ribosyl_crysJ1"/>
</dbReference>
<proteinExistence type="predicted"/>
<dbReference type="PANTHER" id="PTHR16222">
    <property type="entry name" value="ADP-RIBOSYLGLYCOHYDROLASE"/>
    <property type="match status" value="1"/>
</dbReference>
<organism evidence="2 3">
    <name type="scientific">Entamoeba nuttalli</name>
    <dbReference type="NCBI Taxonomy" id="412467"/>
    <lineage>
        <taxon>Eukaryota</taxon>
        <taxon>Amoebozoa</taxon>
        <taxon>Evosea</taxon>
        <taxon>Archamoebae</taxon>
        <taxon>Mastigamoebida</taxon>
        <taxon>Entamoebidae</taxon>
        <taxon>Entamoeba</taxon>
    </lineage>
</organism>
<keyword evidence="3" id="KW-1185">Reference proteome</keyword>
<accession>A0ABQ0DFU9</accession>
<dbReference type="InterPro" id="IPR036705">
    <property type="entry name" value="Ribosyl_crysJ1_sf"/>
</dbReference>
<comment type="caution">
    <text evidence="2">The sequence shown here is derived from an EMBL/GenBank/DDBJ whole genome shotgun (WGS) entry which is preliminary data.</text>
</comment>
<keyword evidence="1" id="KW-0175">Coiled coil</keyword>
<evidence type="ECO:0008006" key="4">
    <source>
        <dbReference type="Google" id="ProtNLM"/>
    </source>
</evidence>
<dbReference type="PANTHER" id="PTHR16222:SF28">
    <property type="entry name" value="ADP-RIBOSYLGLYCOHYDROLASE"/>
    <property type="match status" value="1"/>
</dbReference>
<dbReference type="InterPro" id="IPR050792">
    <property type="entry name" value="ADP-ribosylglycohydrolase"/>
</dbReference>
<name>A0ABQ0DFU9_9EUKA</name>
<protein>
    <recommendedName>
        <fullName evidence="4">ADP-ribosylglycohydrolase</fullName>
    </recommendedName>
</protein>
<evidence type="ECO:0000313" key="3">
    <source>
        <dbReference type="Proteomes" id="UP001628156"/>
    </source>
</evidence>
<sequence>MSLNTFIPLYTYKYLRPWKIVHYKNIVVILYNDLNKIRGIVLECIGDIISVISEIDVNSPSQQKVLLPTTQLIVIMETPYLAIHFNVGPIYLFNLNNPQELVNRYESPNGKIIIMSIDDTLVVFDGKKAFIHNIITSNTITHLALKQEPIEKVKRKEQDKELLFTISNLPPKCPIHVIDYQINIHSTLLKVLEYPNPLPEEFKAIKHEQELPKELRERIIGLLLGQAVGDAVGLSTEFVRKENAWYFYKGEHIRYNHYIIDQHRSKWMNEEYRCADWTDDTDQCILILDSLVHNNGEVDVIDFAKRCYYWIHFGFTELGDLGGLGIGMNFGKTVRSKGWINDPIGQCEKIWRDGGCQSAPNGSVMRTTVLAVPYFWDEERVKENAKKIGSTTHADPRCQASVNTIVLILAKLLQGREDIEEIIQEARSDSEKMLNEEYKKEFIEYTNAKTLEEMKLNESIGYTFKPMGCAILSLREAFKMKEKGIDKTKIFEDLIERIAYEGGDADTNGAVVGAVLGTYLKGICMPSDWLELDNKKWLEERLNRLLHLYELEPFHFK</sequence>